<dbReference type="EMBL" id="JACHCA010000016">
    <property type="protein sequence ID" value="MBB6130699.1"/>
    <property type="molecule type" value="Genomic_DNA"/>
</dbReference>
<dbReference type="Proteomes" id="UP000548326">
    <property type="component" value="Unassembled WGS sequence"/>
</dbReference>
<sequence>MPYLQLEVNESYTIEKKKLLAKTLGEIFSRLMEANVKRVTVGIRELGTGSIWRCTDGVPVPAPVLMCDIRRGRSPEKRAELAKALIGACEEILGLEPDLLNVEFTQHAGDEMYHPLMGGLSDDWKPDEA</sequence>
<reference evidence="1 2" key="1">
    <citation type="submission" date="2020-08" db="EMBL/GenBank/DDBJ databases">
        <title>Genomic Encyclopedia of Type Strains, Phase IV (KMG-V): Genome sequencing to study the core and pangenomes of soil and plant-associated prokaryotes.</title>
        <authorList>
            <person name="Whitman W."/>
        </authorList>
    </citation>
    <scope>NUCLEOTIDE SEQUENCE [LARGE SCALE GENOMIC DNA]</scope>
    <source>
        <strain evidence="1 2">MP601</strain>
    </source>
</reference>
<organism evidence="1 2">
    <name type="scientific">Mucilaginibacter lappiensis</name>
    <dbReference type="NCBI Taxonomy" id="354630"/>
    <lineage>
        <taxon>Bacteria</taxon>
        <taxon>Pseudomonadati</taxon>
        <taxon>Bacteroidota</taxon>
        <taxon>Sphingobacteriia</taxon>
        <taxon>Sphingobacteriales</taxon>
        <taxon>Sphingobacteriaceae</taxon>
        <taxon>Mucilaginibacter</taxon>
    </lineage>
</organism>
<evidence type="ECO:0000313" key="1">
    <source>
        <dbReference type="EMBL" id="MBB6130699.1"/>
    </source>
</evidence>
<dbReference type="SUPFAM" id="SSF55331">
    <property type="entry name" value="Tautomerase/MIF"/>
    <property type="match status" value="1"/>
</dbReference>
<dbReference type="Gene3D" id="3.30.429.10">
    <property type="entry name" value="Macrophage Migration Inhibitory Factor"/>
    <property type="match status" value="1"/>
</dbReference>
<gene>
    <name evidence="1" type="ORF">HDF22_004842</name>
</gene>
<dbReference type="AlphaFoldDB" id="A0A841JHQ8"/>
<protein>
    <submittedName>
        <fullName evidence="1">Phenylpyruvate tautomerase PptA (4-oxalocrotonate tautomerase family)</fullName>
    </submittedName>
</protein>
<dbReference type="InterPro" id="IPR014347">
    <property type="entry name" value="Tautomerase/MIF_sf"/>
</dbReference>
<dbReference type="RefSeq" id="WP_183589409.1">
    <property type="nucleotide sequence ID" value="NZ_JACHCA010000016.1"/>
</dbReference>
<evidence type="ECO:0000313" key="2">
    <source>
        <dbReference type="Proteomes" id="UP000548326"/>
    </source>
</evidence>
<accession>A0A841JHQ8</accession>
<name>A0A841JHQ8_9SPHI</name>
<comment type="caution">
    <text evidence="1">The sequence shown here is derived from an EMBL/GenBank/DDBJ whole genome shotgun (WGS) entry which is preliminary data.</text>
</comment>
<keyword evidence="1" id="KW-0670">Pyruvate</keyword>
<proteinExistence type="predicted"/>